<feature type="region of interest" description="Disordered" evidence="1">
    <location>
        <begin position="260"/>
        <end position="303"/>
    </location>
</feature>
<proteinExistence type="predicted"/>
<feature type="compositionally biased region" description="Low complexity" evidence="1">
    <location>
        <begin position="264"/>
        <end position="276"/>
    </location>
</feature>
<evidence type="ECO:0000256" key="1">
    <source>
        <dbReference type="SAM" id="MobiDB-lite"/>
    </source>
</evidence>
<dbReference type="EMBL" id="LSSL01000615">
    <property type="protein sequence ID" value="OLY84104.1"/>
    <property type="molecule type" value="Genomic_DNA"/>
</dbReference>
<gene>
    <name evidence="2" type="ORF">AYI68_g1738</name>
</gene>
<organism evidence="2 3">
    <name type="scientific">Smittium mucronatum</name>
    <dbReference type="NCBI Taxonomy" id="133383"/>
    <lineage>
        <taxon>Eukaryota</taxon>
        <taxon>Fungi</taxon>
        <taxon>Fungi incertae sedis</taxon>
        <taxon>Zoopagomycota</taxon>
        <taxon>Kickxellomycotina</taxon>
        <taxon>Harpellomycetes</taxon>
        <taxon>Harpellales</taxon>
        <taxon>Legeriomycetaceae</taxon>
        <taxon>Smittium</taxon>
    </lineage>
</organism>
<accession>A0A1R0H4W8</accession>
<sequence length="1016" mass="114247">MDIHVSDKANECGEKDVSNGKQLDQPDETTFLEETRELEDSDSGDGEAEYGSRKGMSDTSSVSSSANKESKKKEQVPESVVKPIPRPGRSARSMLVVGEMYSSRRKQVLESIPALLEKIANIPGVYEENGYFFKDTLGNEKKKSETLVNNKEPINDLIQNTSGFDRNLSGLKNKYNAFEEKGGVEDGEIVAGDLVAVMKAKFPDSDPKKDEIDAYTFSMPIGHYLILDEKFERLYSNAYESVETDISRTKQEEIDFIRNESLASDGSDTSSSCCDQDGSDAEQLDASTDEKENDGCEDLNQPDRESIKELINGIFNAKNKSKDGVNGLFSDQSTRFFCGPVGGMPVPYLPATLIELVASAEKSNDDQTGTVDGINEQNNACNKYTYPYYNQIPTYRDSNISIQEPKKVNGESSGGEGSSADSASTEIPPELLVMHKRLIVQIAIINICLLNIELQIASYTKLHKRSHVLTGTGLTENTERSVSRSLEKLYTNMFSLKPTINAIFSKYNCLDFWCCQKEQTEIIAIESVLGSNKLGGGRNLLNIESLDSAVELMLRAHLAVFNGCYSNIKSFATFLKREFFDLDEFVYKCAYFKKYGKTHIPILDLETSADRKNSVASSAEHEKLHELAHSVSNNFFFFSNPEKLETDATKFDNCLGKPGGEMVHIATVQDDSDTDIHVAFIFFEKENFKIEAINCYRDFYCEFSYDDLAVPESLMCTFLVGFFDTYLANHVPLTDNPFKDHFKLFQKFLNNSDKNDEYLTLLRISENILANETISQNKDPRLVFDGAGSYKARLEMVLKREYSDLAFFIKESYINGTIMVRALSAVSRVKTGRIADGTDELQFLSTINQPTCTVELVLSPRHLPGLGISLVNSILIDSRSPLKTSHQYTSFFIFLVLDTVPLSHLNKFRFLNRAQYLSLVDACRRNPDIAQQFCPLPTVLVTLCSQQKYNFAFTSSTPIPARYAYVIAGDCKEIEIPFRRFPDVPRFTTFRNDITACRLPKIQFFGDYFYPALQKQ</sequence>
<feature type="region of interest" description="Disordered" evidence="1">
    <location>
        <begin position="400"/>
        <end position="424"/>
    </location>
</feature>
<evidence type="ECO:0000313" key="3">
    <source>
        <dbReference type="Proteomes" id="UP000187455"/>
    </source>
</evidence>
<comment type="caution">
    <text evidence="2">The sequence shown here is derived from an EMBL/GenBank/DDBJ whole genome shotgun (WGS) entry which is preliminary data.</text>
</comment>
<reference evidence="2 3" key="1">
    <citation type="journal article" date="2016" name="Mol. Biol. Evol.">
        <title>Genome-Wide Survey of Gut Fungi (Harpellales) Reveals the First Horizontally Transferred Ubiquitin Gene from a Mosquito Host.</title>
        <authorList>
            <person name="Wang Y."/>
            <person name="White M.M."/>
            <person name="Kvist S."/>
            <person name="Moncalvo J.M."/>
        </authorList>
    </citation>
    <scope>NUCLEOTIDE SEQUENCE [LARGE SCALE GENOMIC DNA]</scope>
    <source>
        <strain evidence="2 3">ALG-7-W6</strain>
    </source>
</reference>
<name>A0A1R0H4W8_9FUNG</name>
<dbReference type="AlphaFoldDB" id="A0A1R0H4W8"/>
<feature type="compositionally biased region" description="Basic and acidic residues" evidence="1">
    <location>
        <begin position="1"/>
        <end position="18"/>
    </location>
</feature>
<feature type="compositionally biased region" description="Acidic residues" evidence="1">
    <location>
        <begin position="25"/>
        <end position="48"/>
    </location>
</feature>
<protein>
    <submittedName>
        <fullName evidence="2">Uncharacterized protein</fullName>
    </submittedName>
</protein>
<dbReference type="Proteomes" id="UP000187455">
    <property type="component" value="Unassembled WGS sequence"/>
</dbReference>
<keyword evidence="3" id="KW-1185">Reference proteome</keyword>
<feature type="region of interest" description="Disordered" evidence="1">
    <location>
        <begin position="1"/>
        <end position="88"/>
    </location>
</feature>
<evidence type="ECO:0000313" key="2">
    <source>
        <dbReference type="EMBL" id="OLY84104.1"/>
    </source>
</evidence>